<dbReference type="SMART" id="SM00267">
    <property type="entry name" value="GGDEF"/>
    <property type="match status" value="1"/>
</dbReference>
<evidence type="ECO:0000259" key="1">
    <source>
        <dbReference type="SMART" id="SM00065"/>
    </source>
</evidence>
<dbReference type="InterPro" id="IPR043128">
    <property type="entry name" value="Rev_trsase/Diguanyl_cyclase"/>
</dbReference>
<reference evidence="3" key="1">
    <citation type="submission" date="2021-10" db="EMBL/GenBank/DDBJ databases">
        <title>The complete genome sequence of Leeia sp. TBRC 13508.</title>
        <authorList>
            <person name="Charoenyingcharoen P."/>
            <person name="Yukphan P."/>
        </authorList>
    </citation>
    <scope>NUCLEOTIDE SEQUENCE</scope>
    <source>
        <strain evidence="3">TBRC 13508</strain>
    </source>
</reference>
<dbReference type="InterPro" id="IPR003018">
    <property type="entry name" value="GAF"/>
</dbReference>
<dbReference type="SMART" id="SM00065">
    <property type="entry name" value="GAF"/>
    <property type="match status" value="1"/>
</dbReference>
<dbReference type="SUPFAM" id="SSF55781">
    <property type="entry name" value="GAF domain-like"/>
    <property type="match status" value="1"/>
</dbReference>
<dbReference type="InterPro" id="IPR000160">
    <property type="entry name" value="GGDEF_dom"/>
</dbReference>
<gene>
    <name evidence="3" type="ORF">LIN78_10300</name>
</gene>
<dbReference type="RefSeq" id="WP_227180716.1">
    <property type="nucleotide sequence ID" value="NZ_JAJBZT010000005.1"/>
</dbReference>
<dbReference type="Gene3D" id="3.30.450.40">
    <property type="match status" value="1"/>
</dbReference>
<dbReference type="InterPro" id="IPR029016">
    <property type="entry name" value="GAF-like_dom_sf"/>
</dbReference>
<dbReference type="EC" id="2.7.7.65" evidence="3"/>
<comment type="caution">
    <text evidence="3">The sequence shown here is derived from an EMBL/GenBank/DDBJ whole genome shotgun (WGS) entry which is preliminary data.</text>
</comment>
<evidence type="ECO:0000259" key="2">
    <source>
        <dbReference type="SMART" id="SM00267"/>
    </source>
</evidence>
<accession>A0ABS8D6W4</accession>
<keyword evidence="4" id="KW-1185">Reference proteome</keyword>
<protein>
    <submittedName>
        <fullName evidence="3">Diguanylate cyclase</fullName>
        <ecNumber evidence="3">2.7.7.65</ecNumber>
    </submittedName>
</protein>
<organism evidence="3 4">
    <name type="scientific">Leeia speluncae</name>
    <dbReference type="NCBI Taxonomy" id="2884804"/>
    <lineage>
        <taxon>Bacteria</taxon>
        <taxon>Pseudomonadati</taxon>
        <taxon>Pseudomonadota</taxon>
        <taxon>Betaproteobacteria</taxon>
        <taxon>Neisseriales</taxon>
        <taxon>Leeiaceae</taxon>
        <taxon>Leeia</taxon>
    </lineage>
</organism>
<evidence type="ECO:0000313" key="3">
    <source>
        <dbReference type="EMBL" id="MCB6183934.1"/>
    </source>
</evidence>
<dbReference type="NCBIfam" id="TIGR00254">
    <property type="entry name" value="GGDEF"/>
    <property type="match status" value="1"/>
</dbReference>
<dbReference type="PANTHER" id="PTHR43102">
    <property type="entry name" value="SLR1143 PROTEIN"/>
    <property type="match status" value="1"/>
</dbReference>
<name>A0ABS8D6W4_9NEIS</name>
<feature type="domain" description="GGDEF" evidence="2">
    <location>
        <begin position="170"/>
        <end position="342"/>
    </location>
</feature>
<feature type="domain" description="GAF" evidence="1">
    <location>
        <begin position="26"/>
        <end position="168"/>
    </location>
</feature>
<dbReference type="SUPFAM" id="SSF55073">
    <property type="entry name" value="Nucleotide cyclase"/>
    <property type="match status" value="1"/>
</dbReference>
<dbReference type="Pfam" id="PF01590">
    <property type="entry name" value="GAF"/>
    <property type="match status" value="1"/>
</dbReference>
<dbReference type="Proteomes" id="UP001165395">
    <property type="component" value="Unassembled WGS sequence"/>
</dbReference>
<dbReference type="InterPro" id="IPR029787">
    <property type="entry name" value="Nucleotide_cyclase"/>
</dbReference>
<evidence type="ECO:0000313" key="4">
    <source>
        <dbReference type="Proteomes" id="UP001165395"/>
    </source>
</evidence>
<dbReference type="EMBL" id="JAJBZT010000005">
    <property type="protein sequence ID" value="MCB6183934.1"/>
    <property type="molecule type" value="Genomic_DNA"/>
</dbReference>
<dbReference type="Gene3D" id="3.30.70.270">
    <property type="match status" value="1"/>
</dbReference>
<keyword evidence="3" id="KW-0808">Transferase</keyword>
<sequence>MQSVPLAPNESERLASLKRMLILATPDEEVFDRVTRVAQRYFQVPIALITLLDEERQWFKSCIGLPIRETERNLSFCTHAILSDDVMMVEDAREDPRFCRNPFVTGAPHIVFYAGYPIKNSEGFRLGTLCIVDHQRRKLTHQEKLTLKDLGVWVEQVMKLRTLSEVQTQMLEVIDEAERRSLLDNYLNIWNKTAIIDVLNREVNRAYRHQRALSLMMVRIENMAALQAQYGDAFTASATLDVVRNIRSVTRSFDSIGVYDFDSFMVVLPESDAIKTAEIWGKLHEATGMLPCLVGDELIDLTLKVGICSSTFVGYTPNPQEMMMDALIQLNKPLPDDLLPVTDDDDYAG</sequence>
<proteinExistence type="predicted"/>
<dbReference type="PANTHER" id="PTHR43102:SF2">
    <property type="entry name" value="GAF DOMAIN-CONTAINING PROTEIN"/>
    <property type="match status" value="1"/>
</dbReference>
<keyword evidence="3" id="KW-0548">Nucleotidyltransferase</keyword>
<dbReference type="GO" id="GO:0052621">
    <property type="term" value="F:diguanylate cyclase activity"/>
    <property type="evidence" value="ECO:0007669"/>
    <property type="project" value="UniProtKB-EC"/>
</dbReference>
<dbReference type="Pfam" id="PF00990">
    <property type="entry name" value="GGDEF"/>
    <property type="match status" value="1"/>
</dbReference>